<organism evidence="1 2">
    <name type="scientific">Cecembia calidifontis</name>
    <dbReference type="NCBI Taxonomy" id="1187080"/>
    <lineage>
        <taxon>Bacteria</taxon>
        <taxon>Pseudomonadati</taxon>
        <taxon>Bacteroidota</taxon>
        <taxon>Cytophagia</taxon>
        <taxon>Cytophagales</taxon>
        <taxon>Cyclobacteriaceae</taxon>
        <taxon>Cecembia</taxon>
    </lineage>
</organism>
<dbReference type="Proteomes" id="UP000292209">
    <property type="component" value="Unassembled WGS sequence"/>
</dbReference>
<dbReference type="RefSeq" id="WP_130277152.1">
    <property type="nucleotide sequence ID" value="NZ_SGXG01000001.1"/>
</dbReference>
<sequence>MSFKSFLFDNLKNITGWKTNRKLVAVAVDDYGNVRVDSKKALEQIEQKNPIKEQRFDRLDTLETREDLEMLYEVLGSVKDSNGNPAVFTPYALSCNIDFERMREEGYEAYRYELLPVTFKKLSSFQPNAYEGAWELWQEGIKQGFMLPEFHGREHFNLKVFEEKLAKKDLVLMVSLENRSLANIGSSGYSSIGWTAAFSFWDPVEDTKSFPEIMREGLATFEKVYGYKSKVFTPPAQQFPVHLEGELKNWGLEALDRPFYQGKHLGFGKYKKQFASMGYKKAQDRVELVRNVVFEPTASNVDHVAKAMAQIEAAFRWNKPAIISSHRVNFCGHIDPNNREKGLGDLKKLLKAIVAKWPEVEFMSAGKLVGIIKE</sequence>
<dbReference type="EMBL" id="SGXG01000001">
    <property type="protein sequence ID" value="RZS98456.1"/>
    <property type="molecule type" value="Genomic_DNA"/>
</dbReference>
<protein>
    <recommendedName>
        <fullName evidence="3">Polysaccharide (De)acetylase</fullName>
    </recommendedName>
</protein>
<keyword evidence="2" id="KW-1185">Reference proteome</keyword>
<name>A0A4Q7PDK5_9BACT</name>
<dbReference type="OrthoDB" id="2081174at2"/>
<accession>A0A4Q7PDK5</accession>
<dbReference type="AlphaFoldDB" id="A0A4Q7PDK5"/>
<comment type="caution">
    <text evidence="1">The sequence shown here is derived from an EMBL/GenBank/DDBJ whole genome shotgun (WGS) entry which is preliminary data.</text>
</comment>
<proteinExistence type="predicted"/>
<evidence type="ECO:0000313" key="1">
    <source>
        <dbReference type="EMBL" id="RZS98456.1"/>
    </source>
</evidence>
<evidence type="ECO:0000313" key="2">
    <source>
        <dbReference type="Proteomes" id="UP000292209"/>
    </source>
</evidence>
<evidence type="ECO:0008006" key="3">
    <source>
        <dbReference type="Google" id="ProtNLM"/>
    </source>
</evidence>
<reference evidence="1 2" key="1">
    <citation type="submission" date="2019-02" db="EMBL/GenBank/DDBJ databases">
        <title>Genomic Encyclopedia of Archaeal and Bacterial Type Strains, Phase II (KMG-II): from individual species to whole genera.</title>
        <authorList>
            <person name="Goeker M."/>
        </authorList>
    </citation>
    <scope>NUCLEOTIDE SEQUENCE [LARGE SCALE GENOMIC DNA]</scope>
    <source>
        <strain evidence="1 2">DSM 21411</strain>
    </source>
</reference>
<gene>
    <name evidence="1" type="ORF">BC751_4111</name>
</gene>